<dbReference type="RefSeq" id="WP_121086309.1">
    <property type="nucleotide sequence ID" value="NZ_RBZU01000004.1"/>
</dbReference>
<organism evidence="14 15">
    <name type="scientific">Pararobbsia silviterrae</name>
    <dbReference type="NCBI Taxonomy" id="1792498"/>
    <lineage>
        <taxon>Bacteria</taxon>
        <taxon>Pseudomonadati</taxon>
        <taxon>Pseudomonadota</taxon>
        <taxon>Betaproteobacteria</taxon>
        <taxon>Burkholderiales</taxon>
        <taxon>Burkholderiaceae</taxon>
        <taxon>Pararobbsia</taxon>
    </lineage>
</organism>
<dbReference type="Proteomes" id="UP000270342">
    <property type="component" value="Unassembled WGS sequence"/>
</dbReference>
<evidence type="ECO:0000256" key="12">
    <source>
        <dbReference type="SAM" id="MobiDB-lite"/>
    </source>
</evidence>
<dbReference type="PANTHER" id="PTHR32243:SF50">
    <property type="entry name" value="MALTOSE_MALTODEXTRIN TRANSPORT SYSTEM PERMEASE PROTEIN MALG"/>
    <property type="match status" value="1"/>
</dbReference>
<evidence type="ECO:0000256" key="7">
    <source>
        <dbReference type="ARBA" id="ARBA00022692"/>
    </source>
</evidence>
<dbReference type="PANTHER" id="PTHR32243">
    <property type="entry name" value="MALTOSE TRANSPORT SYSTEM PERMEASE-RELATED"/>
    <property type="match status" value="1"/>
</dbReference>
<feature type="transmembrane region" description="Helical" evidence="11">
    <location>
        <begin position="140"/>
        <end position="161"/>
    </location>
</feature>
<dbReference type="InterPro" id="IPR000515">
    <property type="entry name" value="MetI-like"/>
</dbReference>
<proteinExistence type="inferred from homology"/>
<protein>
    <recommendedName>
        <fullName evidence="10">Maltose/maltodextrin transport system permease protein MalG</fullName>
    </recommendedName>
</protein>
<feature type="transmembrane region" description="Helical" evidence="11">
    <location>
        <begin position="109"/>
        <end position="128"/>
    </location>
</feature>
<name>A0A494Y144_9BURK</name>
<comment type="caution">
    <text evidence="14">The sequence shown here is derived from an EMBL/GenBank/DDBJ whole genome shotgun (WGS) entry which is preliminary data.</text>
</comment>
<gene>
    <name evidence="14" type="ORF">D7S86_10910</name>
</gene>
<dbReference type="Pfam" id="PF00528">
    <property type="entry name" value="BPD_transp_1"/>
    <property type="match status" value="1"/>
</dbReference>
<evidence type="ECO:0000256" key="10">
    <source>
        <dbReference type="ARBA" id="ARBA00041109"/>
    </source>
</evidence>
<reference evidence="14 15" key="1">
    <citation type="submission" date="2018-10" db="EMBL/GenBank/DDBJ databases">
        <title>Robbsia sp. DHC34, isolated from soil.</title>
        <authorList>
            <person name="Gao Z.-H."/>
            <person name="Qiu L.-H."/>
        </authorList>
    </citation>
    <scope>NUCLEOTIDE SEQUENCE [LARGE SCALE GENOMIC DNA]</scope>
    <source>
        <strain evidence="14 15">DHC34</strain>
    </source>
</reference>
<comment type="subcellular location">
    <subcellularLocation>
        <location evidence="2 11">Cell membrane</location>
        <topology evidence="2 11">Multi-pass membrane protein</topology>
    </subcellularLocation>
</comment>
<dbReference type="CDD" id="cd06261">
    <property type="entry name" value="TM_PBP2"/>
    <property type="match status" value="1"/>
</dbReference>
<keyword evidence="5" id="KW-1003">Cell membrane</keyword>
<dbReference type="OrthoDB" id="8111552at2"/>
<evidence type="ECO:0000256" key="9">
    <source>
        <dbReference type="ARBA" id="ARBA00023136"/>
    </source>
</evidence>
<keyword evidence="6" id="KW-0762">Sugar transport</keyword>
<accession>A0A494Y144</accession>
<evidence type="ECO:0000256" key="4">
    <source>
        <dbReference type="ARBA" id="ARBA00022448"/>
    </source>
</evidence>
<dbReference type="InterPro" id="IPR050901">
    <property type="entry name" value="BP-dep_ABC_trans_perm"/>
</dbReference>
<dbReference type="AlphaFoldDB" id="A0A494Y144"/>
<sequence>MSNTLHSAEPEFGPESEVSPSASPHDAPGRRRFVGIKGRSSVTLYYLVCGVLTLAFLFPIVWSAFTSLYPPADASASPPKYLPSHLSFENYRNLAAYGAGIWRYLGNSASVAAMTVVMTLILCTLGGYGFSRFRFKGRNLIFVVILATLMIPFQSILNPLFVLLRWMHLQGTLFGLSLVYTTFQLPFAVFMMRNSFDAVPREIEEASLIDGCTLLQSLRIVMLPLVMPGLVTAGLFAFFGSWNELLAALILINDSGNYTLPVMLLNAQSGQLGSIDWGLMQAGITISILPCAALFLLLQRYYIHGLIAGAVKA</sequence>
<evidence type="ECO:0000313" key="14">
    <source>
        <dbReference type="EMBL" id="RKP55728.1"/>
    </source>
</evidence>
<keyword evidence="7 11" id="KW-0812">Transmembrane</keyword>
<feature type="region of interest" description="Disordered" evidence="12">
    <location>
        <begin position="1"/>
        <end position="27"/>
    </location>
</feature>
<dbReference type="Gene3D" id="1.10.3720.10">
    <property type="entry name" value="MetI-like"/>
    <property type="match status" value="1"/>
</dbReference>
<evidence type="ECO:0000256" key="6">
    <source>
        <dbReference type="ARBA" id="ARBA00022597"/>
    </source>
</evidence>
<evidence type="ECO:0000256" key="2">
    <source>
        <dbReference type="ARBA" id="ARBA00004651"/>
    </source>
</evidence>
<dbReference type="PROSITE" id="PS50928">
    <property type="entry name" value="ABC_TM1"/>
    <property type="match status" value="1"/>
</dbReference>
<dbReference type="InterPro" id="IPR035906">
    <property type="entry name" value="MetI-like_sf"/>
</dbReference>
<evidence type="ECO:0000256" key="5">
    <source>
        <dbReference type="ARBA" id="ARBA00022475"/>
    </source>
</evidence>
<keyword evidence="9 11" id="KW-0472">Membrane</keyword>
<feature type="transmembrane region" description="Helical" evidence="11">
    <location>
        <begin position="220"/>
        <end position="239"/>
    </location>
</feature>
<feature type="domain" description="ABC transmembrane type-1" evidence="13">
    <location>
        <begin position="105"/>
        <end position="298"/>
    </location>
</feature>
<dbReference type="GO" id="GO:0055085">
    <property type="term" value="P:transmembrane transport"/>
    <property type="evidence" value="ECO:0007669"/>
    <property type="project" value="InterPro"/>
</dbReference>
<dbReference type="GO" id="GO:0005886">
    <property type="term" value="C:plasma membrane"/>
    <property type="evidence" value="ECO:0007669"/>
    <property type="project" value="UniProtKB-SubCell"/>
</dbReference>
<comment type="function">
    <text evidence="1">Part of the ABC transporter complex MalEFGK involved in maltose/maltodextrin import. Probably responsible for the translocation of the substrate across the membrane.</text>
</comment>
<feature type="transmembrane region" description="Helical" evidence="11">
    <location>
        <begin position="44"/>
        <end position="65"/>
    </location>
</feature>
<evidence type="ECO:0000256" key="1">
    <source>
        <dbReference type="ARBA" id="ARBA00002264"/>
    </source>
</evidence>
<evidence type="ECO:0000256" key="11">
    <source>
        <dbReference type="RuleBase" id="RU363032"/>
    </source>
</evidence>
<evidence type="ECO:0000313" key="15">
    <source>
        <dbReference type="Proteomes" id="UP000270342"/>
    </source>
</evidence>
<feature type="transmembrane region" description="Helical" evidence="11">
    <location>
        <begin position="277"/>
        <end position="298"/>
    </location>
</feature>
<keyword evidence="4 11" id="KW-0813">Transport</keyword>
<feature type="transmembrane region" description="Helical" evidence="11">
    <location>
        <begin position="173"/>
        <end position="192"/>
    </location>
</feature>
<evidence type="ECO:0000256" key="8">
    <source>
        <dbReference type="ARBA" id="ARBA00022989"/>
    </source>
</evidence>
<evidence type="ECO:0000256" key="3">
    <source>
        <dbReference type="ARBA" id="ARBA00009047"/>
    </source>
</evidence>
<dbReference type="EMBL" id="RBZU01000004">
    <property type="protein sequence ID" value="RKP55728.1"/>
    <property type="molecule type" value="Genomic_DNA"/>
</dbReference>
<dbReference type="SUPFAM" id="SSF161098">
    <property type="entry name" value="MetI-like"/>
    <property type="match status" value="1"/>
</dbReference>
<keyword evidence="8 11" id="KW-1133">Transmembrane helix</keyword>
<evidence type="ECO:0000259" key="13">
    <source>
        <dbReference type="PROSITE" id="PS50928"/>
    </source>
</evidence>
<comment type="similarity">
    <text evidence="3">Belongs to the binding-protein-dependent transport system permease family. MalFG subfamily.</text>
</comment>
<keyword evidence="15" id="KW-1185">Reference proteome</keyword>